<reference evidence="1" key="1">
    <citation type="journal article" date="2020" name="Stud. Mycol.">
        <title>101 Dothideomycetes genomes: a test case for predicting lifestyles and emergence of pathogens.</title>
        <authorList>
            <person name="Haridas S."/>
            <person name="Albert R."/>
            <person name="Binder M."/>
            <person name="Bloem J."/>
            <person name="Labutti K."/>
            <person name="Salamov A."/>
            <person name="Andreopoulos B."/>
            <person name="Baker S."/>
            <person name="Barry K."/>
            <person name="Bills G."/>
            <person name="Bluhm B."/>
            <person name="Cannon C."/>
            <person name="Castanera R."/>
            <person name="Culley D."/>
            <person name="Daum C."/>
            <person name="Ezra D."/>
            <person name="Gonzalez J."/>
            <person name="Henrissat B."/>
            <person name="Kuo A."/>
            <person name="Liang C."/>
            <person name="Lipzen A."/>
            <person name="Lutzoni F."/>
            <person name="Magnuson J."/>
            <person name="Mondo S."/>
            <person name="Nolan M."/>
            <person name="Ohm R."/>
            <person name="Pangilinan J."/>
            <person name="Park H.-J."/>
            <person name="Ramirez L."/>
            <person name="Alfaro M."/>
            <person name="Sun H."/>
            <person name="Tritt A."/>
            <person name="Yoshinaga Y."/>
            <person name="Zwiers L.-H."/>
            <person name="Turgeon B."/>
            <person name="Goodwin S."/>
            <person name="Spatafora J."/>
            <person name="Crous P."/>
            <person name="Grigoriev I."/>
        </authorList>
    </citation>
    <scope>NUCLEOTIDE SEQUENCE</scope>
    <source>
        <strain evidence="1">ATCC 200398</strain>
    </source>
</reference>
<keyword evidence="2" id="KW-1185">Reference proteome</keyword>
<sequence length="398" mass="45640">MFCLGLLGPEFILLNALEQFCSARASVRAFSTSDHSGWTMKHAFFADMGGIHLQLPNAQLDEPKSFPINAKQLHFLVTNRYIPFPGNITLDTIRDKNKSDGLARFICFIQMFWFTLSTVSRPIKGYATTTLEITTLAYIVCALATMFFWRHKPMDVQDAIFLDCHRTLDQLLGEHGRSAAGPYHFTPLDFVSREEWIASRLWVYNVNLLRRMRIIHTYQKELPIQHFSSFNFLILKRSMLFVSLAISLAYTSVFVAGWNLHFPTTLERILWRTCSLGTMMIVAIGGLFEILFLVQQYSRTTQGEDIEMGHGPPLVRSHPLIKPPPTRMQAAIRHAKNKTPDIDPEYDVPIRSLVVTLPLCALYSIFRLCILLEDFISFRRLPATAFMAIDWSTYLPHI</sequence>
<evidence type="ECO:0000313" key="1">
    <source>
        <dbReference type="EMBL" id="KAF2476621.1"/>
    </source>
</evidence>
<dbReference type="EMBL" id="MU003494">
    <property type="protein sequence ID" value="KAF2476621.1"/>
    <property type="molecule type" value="Genomic_DNA"/>
</dbReference>
<organism evidence="1 2">
    <name type="scientific">Lindgomyces ingoldianus</name>
    <dbReference type="NCBI Taxonomy" id="673940"/>
    <lineage>
        <taxon>Eukaryota</taxon>
        <taxon>Fungi</taxon>
        <taxon>Dikarya</taxon>
        <taxon>Ascomycota</taxon>
        <taxon>Pezizomycotina</taxon>
        <taxon>Dothideomycetes</taxon>
        <taxon>Pleosporomycetidae</taxon>
        <taxon>Pleosporales</taxon>
        <taxon>Lindgomycetaceae</taxon>
        <taxon>Lindgomyces</taxon>
    </lineage>
</organism>
<protein>
    <submittedName>
        <fullName evidence="1">Uncharacterized protein</fullName>
    </submittedName>
</protein>
<dbReference type="Proteomes" id="UP000799755">
    <property type="component" value="Unassembled WGS sequence"/>
</dbReference>
<evidence type="ECO:0000313" key="2">
    <source>
        <dbReference type="Proteomes" id="UP000799755"/>
    </source>
</evidence>
<comment type="caution">
    <text evidence="1">The sequence shown here is derived from an EMBL/GenBank/DDBJ whole genome shotgun (WGS) entry which is preliminary data.</text>
</comment>
<proteinExistence type="predicted"/>
<accession>A0ACB6RBU6</accession>
<name>A0ACB6RBU6_9PLEO</name>
<gene>
    <name evidence="1" type="ORF">BDR25DRAFT_252761</name>
</gene>